<dbReference type="SUPFAM" id="SSF101960">
    <property type="entry name" value="Stabilizer of iron transporter SufD"/>
    <property type="match status" value="1"/>
</dbReference>
<comment type="similarity">
    <text evidence="1">Belongs to the iron-sulfur cluster assembly SufBD family.</text>
</comment>
<feature type="domain" description="SUF system FeS cluster assembly SufBD N-terminal" evidence="3">
    <location>
        <begin position="164"/>
        <end position="224"/>
    </location>
</feature>
<dbReference type="InterPro" id="IPR055346">
    <property type="entry name" value="Fe-S_cluster_assembly_SufBD"/>
</dbReference>
<evidence type="ECO:0000259" key="2">
    <source>
        <dbReference type="Pfam" id="PF01458"/>
    </source>
</evidence>
<dbReference type="NCBIfam" id="NF008773">
    <property type="entry name" value="PRK11814.1"/>
    <property type="match status" value="1"/>
</dbReference>
<evidence type="ECO:0000313" key="4">
    <source>
        <dbReference type="EMBL" id="EJF85993.1"/>
    </source>
</evidence>
<evidence type="ECO:0000259" key="3">
    <source>
        <dbReference type="Pfam" id="PF19295"/>
    </source>
</evidence>
<dbReference type="RefSeq" id="WP_006925313.1">
    <property type="nucleotide sequence ID" value="NZ_JH725101.1"/>
</dbReference>
<dbReference type="Pfam" id="PF19295">
    <property type="entry name" value="SufBD_N"/>
    <property type="match status" value="1"/>
</dbReference>
<dbReference type="OrthoDB" id="9803529at2"/>
<accession>J0ZDE5</accession>
<dbReference type="STRING" id="1094564.MCW_00502"/>
<dbReference type="PANTHER" id="PTHR30508">
    <property type="entry name" value="FES CLUSTER ASSEMBLY PROTEIN SUF"/>
    <property type="match status" value="1"/>
</dbReference>
<dbReference type="EMBL" id="AILX01000006">
    <property type="protein sequence ID" value="EJF85993.1"/>
    <property type="molecule type" value="Genomic_DNA"/>
</dbReference>
<dbReference type="AlphaFoldDB" id="J0ZDE5"/>
<gene>
    <name evidence="4" type="ORF">MCW_00502</name>
</gene>
<dbReference type="GO" id="GO:0016226">
    <property type="term" value="P:iron-sulfur cluster assembly"/>
    <property type="evidence" value="ECO:0007669"/>
    <property type="project" value="InterPro"/>
</dbReference>
<dbReference type="InterPro" id="IPR037284">
    <property type="entry name" value="SUF_FeS_clus_asmbl_SufBD_sf"/>
</dbReference>
<dbReference type="PANTHER" id="PTHR30508:SF1">
    <property type="entry name" value="UPF0051 PROTEIN ABCI8, CHLOROPLASTIC-RELATED"/>
    <property type="match status" value="1"/>
</dbReference>
<reference evidence="4 5" key="1">
    <citation type="submission" date="2012-03" db="EMBL/GenBank/DDBJ databases">
        <title>The Genome Sequence of Bartonella washoensis 085-0475.</title>
        <authorList>
            <consortium name="The Broad Institute Genome Sequencing Platform"/>
            <consortium name="The Broad Institute Genome Sequencing Center for Infectious Disease"/>
            <person name="Feldgarden M."/>
            <person name="Kirby J."/>
            <person name="Kosoy M."/>
            <person name="Birtles R."/>
            <person name="Probert W.S."/>
            <person name="Chiaraviglio L."/>
            <person name="Young S.K."/>
            <person name="Zeng Q."/>
            <person name="Gargeya S."/>
            <person name="Fitzgerald M."/>
            <person name="Haas B."/>
            <person name="Abouelleil A."/>
            <person name="Alvarado L."/>
            <person name="Arachchi H.M."/>
            <person name="Berlin A."/>
            <person name="Chapman S.B."/>
            <person name="Gearin G."/>
            <person name="Goldberg J."/>
            <person name="Griggs A."/>
            <person name="Gujja S."/>
            <person name="Hansen M."/>
            <person name="Heiman D."/>
            <person name="Howarth C."/>
            <person name="Larimer J."/>
            <person name="Lui A."/>
            <person name="MacDonald P.J.P."/>
            <person name="McCowen C."/>
            <person name="Montmayeur A."/>
            <person name="Murphy C."/>
            <person name="Neiman D."/>
            <person name="Pearson M."/>
            <person name="Priest M."/>
            <person name="Roberts A."/>
            <person name="Saif S."/>
            <person name="Shea T."/>
            <person name="Sisk P."/>
            <person name="Stolte C."/>
            <person name="Sykes S."/>
            <person name="Wortman J."/>
            <person name="Nusbaum C."/>
            <person name="Birren B."/>
        </authorList>
    </citation>
    <scope>NUCLEOTIDE SEQUENCE [LARGE SCALE GENOMIC DNA]</scope>
    <source>
        <strain evidence="4 5">085-0475</strain>
    </source>
</reference>
<feature type="domain" description="SUF system FeS cluster assembly SufBD core" evidence="2">
    <location>
        <begin position="232"/>
        <end position="474"/>
    </location>
</feature>
<protein>
    <submittedName>
        <fullName evidence="4">FeS assembly protein SufB</fullName>
    </submittedName>
</protein>
<dbReference type="InterPro" id="IPR000825">
    <property type="entry name" value="SUF_FeS_clus_asmbl_SufBD_core"/>
</dbReference>
<dbReference type="InterPro" id="IPR010231">
    <property type="entry name" value="SUF_FeS_clus_asmbl_SufB"/>
</dbReference>
<comment type="caution">
    <text evidence="4">The sequence shown here is derived from an EMBL/GenBank/DDBJ whole genome shotgun (WGS) entry which is preliminary data.</text>
</comment>
<dbReference type="Proteomes" id="UP000002646">
    <property type="component" value="Unassembled WGS sequence"/>
</dbReference>
<organism evidence="4 5">
    <name type="scientific">Cardidatus Bartonella washoeensis 085-0475</name>
    <dbReference type="NCBI Taxonomy" id="1094564"/>
    <lineage>
        <taxon>Bacteria</taxon>
        <taxon>Pseudomonadati</taxon>
        <taxon>Pseudomonadota</taxon>
        <taxon>Alphaproteobacteria</taxon>
        <taxon>Hyphomicrobiales</taxon>
        <taxon>Bartonellaceae</taxon>
        <taxon>Bartonella</taxon>
    </lineage>
</organism>
<dbReference type="Pfam" id="PF01458">
    <property type="entry name" value="SUFBD_core"/>
    <property type="match status" value="1"/>
</dbReference>
<sequence>MPAVQETIRQVREIDVDQYKYGFETKIKTDKAPKGLSEDIIKFISAKKREPEWMLAWRLQAFRRWLTMQEPSWARIEYPKIDFQELYYYAAPKNHTGPKSLDEVDPELLRTYEKLGIPLKEQEILAGVRRQSDPSTFDDSLYASRQVAVDAVFDSVSVVTTFKKELARAGVIFCSISEAIVEHPALIKEYLGAVVPASDNYYAALNAAVFTDGSFVYIPKGVRCPMELSTYFRINERNTGQFERTLIIADEDSYVSYLEGCTAPQRDENQLHAAVVELIALKNAEIKYSTVQNWYPGDKEGKGGIYNFVTKRGDCRGDNSKISWTQVETGSAITWKYPSCLLRGDNSRGEFYSIAVANGHQQIDSGTKMIHLGKNTSSRIVSKGISAGFSNNTYRGQVTAHRKAKNARNFTQCDSLLIGNDCGAHTVPYIEAKNATAQFEHEATTSKISDDQLFYVMQRGIPEEEAIALIVNGFVKEVIQKLPMEFAVEAQKLIGISLEGSVG</sequence>
<evidence type="ECO:0000256" key="1">
    <source>
        <dbReference type="ARBA" id="ARBA00043967"/>
    </source>
</evidence>
<proteinExistence type="inferred from homology"/>
<dbReference type="InterPro" id="IPR045595">
    <property type="entry name" value="SufBD_N"/>
</dbReference>
<dbReference type="PATRIC" id="fig|1094564.3.peg.613"/>
<name>J0ZDE5_9HYPH</name>
<evidence type="ECO:0000313" key="5">
    <source>
        <dbReference type="Proteomes" id="UP000002646"/>
    </source>
</evidence>
<dbReference type="HOGENOM" id="CLU_026231_0_0_5"/>
<dbReference type="NCBIfam" id="TIGR01980">
    <property type="entry name" value="sufB"/>
    <property type="match status" value="1"/>
</dbReference>